<evidence type="ECO:0000313" key="2">
    <source>
        <dbReference type="EMBL" id="KAK6172497.1"/>
    </source>
</evidence>
<dbReference type="PANTHER" id="PTHR46704">
    <property type="entry name" value="CXC DOMAIN-CONTAINING PROTEIN-RELATED"/>
    <property type="match status" value="1"/>
</dbReference>
<reference evidence="2 3" key="1">
    <citation type="submission" date="2024-01" db="EMBL/GenBank/DDBJ databases">
        <title>The genome of the rayed Mediterranean limpet Patella caerulea (Linnaeus, 1758).</title>
        <authorList>
            <person name="Anh-Thu Weber A."/>
            <person name="Halstead-Nussloch G."/>
        </authorList>
    </citation>
    <scope>NUCLEOTIDE SEQUENCE [LARGE SCALE GENOMIC DNA]</scope>
    <source>
        <strain evidence="2">AATW-2023a</strain>
        <tissue evidence="2">Whole specimen</tissue>
    </source>
</reference>
<dbReference type="PANTHER" id="PTHR46704:SF9">
    <property type="entry name" value="BHLH DOMAIN-CONTAINING PROTEIN"/>
    <property type="match status" value="1"/>
</dbReference>
<keyword evidence="3" id="KW-1185">Reference proteome</keyword>
<sequence>MEHTVDSVIVEGSHGMRQAGTISHAKKRRFSPYNGTLTTSTASEKKSIFPQVCIICKRETSFVYGFGKKRVRDKLVQAQTATAGNLLEAAIQKADEDILLHIRGKDCVAMEVKYHAHCFRKYTQMVVEQRRIDIDRSKKAAVVLDSAHKEVYDSFGKEIVTERIINNKEILRMTRLTNILNDMLERKGVHFTYRNDQLVNFLKKDFPQLSFHAPTQMNMSKIVYVESLTAGDFFQNYPSSPVTKDSSSRGSENAAIPACEESDENPVKTLYNAGLQVKCALSDYAGLTCPWPPTSVDLTTDAVRSEVPGVLLNFLAWTVGASEDPVLDNFVAVSDDVLPKLLSIYQDLVSLISKVNISKQQKTIKPQPVDLDAI</sequence>
<accession>A0AAN8P7Q3</accession>
<organism evidence="2 3">
    <name type="scientific">Patella caerulea</name>
    <name type="common">Rayed Mediterranean limpet</name>
    <dbReference type="NCBI Taxonomy" id="87958"/>
    <lineage>
        <taxon>Eukaryota</taxon>
        <taxon>Metazoa</taxon>
        <taxon>Spiralia</taxon>
        <taxon>Lophotrochozoa</taxon>
        <taxon>Mollusca</taxon>
        <taxon>Gastropoda</taxon>
        <taxon>Patellogastropoda</taxon>
        <taxon>Patelloidea</taxon>
        <taxon>Patellidae</taxon>
        <taxon>Patella</taxon>
    </lineage>
</organism>
<proteinExistence type="predicted"/>
<dbReference type="AlphaFoldDB" id="A0AAN8P7Q3"/>
<dbReference type="EMBL" id="JAZGQO010000011">
    <property type="protein sequence ID" value="KAK6172497.1"/>
    <property type="molecule type" value="Genomic_DNA"/>
</dbReference>
<dbReference type="Proteomes" id="UP001347796">
    <property type="component" value="Unassembled WGS sequence"/>
</dbReference>
<comment type="caution">
    <text evidence="2">The sequence shown here is derived from an EMBL/GenBank/DDBJ whole genome shotgun (WGS) entry which is preliminary data.</text>
</comment>
<protein>
    <submittedName>
        <fullName evidence="2">Uncharacterized protein</fullName>
    </submittedName>
</protein>
<feature type="compositionally biased region" description="Polar residues" evidence="1">
    <location>
        <begin position="241"/>
        <end position="251"/>
    </location>
</feature>
<evidence type="ECO:0000256" key="1">
    <source>
        <dbReference type="SAM" id="MobiDB-lite"/>
    </source>
</evidence>
<name>A0AAN8P7Q3_PATCE</name>
<gene>
    <name evidence="2" type="ORF">SNE40_016134</name>
</gene>
<evidence type="ECO:0000313" key="3">
    <source>
        <dbReference type="Proteomes" id="UP001347796"/>
    </source>
</evidence>
<feature type="region of interest" description="Disordered" evidence="1">
    <location>
        <begin position="241"/>
        <end position="260"/>
    </location>
</feature>